<feature type="transmembrane region" description="Helical" evidence="10">
    <location>
        <begin position="291"/>
        <end position="312"/>
    </location>
</feature>
<feature type="transmembrane region" description="Helical" evidence="10">
    <location>
        <begin position="33"/>
        <end position="53"/>
    </location>
</feature>
<dbReference type="InterPro" id="IPR050222">
    <property type="entry name" value="MATE_MdtK"/>
</dbReference>
<dbReference type="CDD" id="cd13137">
    <property type="entry name" value="MATE_NorM_like"/>
    <property type="match status" value="1"/>
</dbReference>
<feature type="transmembrane region" description="Helical" evidence="10">
    <location>
        <begin position="176"/>
        <end position="196"/>
    </location>
</feature>
<feature type="transmembrane region" description="Helical" evidence="10">
    <location>
        <begin position="146"/>
        <end position="164"/>
    </location>
</feature>
<feature type="transmembrane region" description="Helical" evidence="10">
    <location>
        <begin position="365"/>
        <end position="389"/>
    </location>
</feature>
<evidence type="ECO:0000256" key="3">
    <source>
        <dbReference type="ARBA" id="ARBA00022449"/>
    </source>
</evidence>
<feature type="transmembrane region" description="Helical" evidence="10">
    <location>
        <begin position="324"/>
        <end position="345"/>
    </location>
</feature>
<dbReference type="GO" id="GO:0006811">
    <property type="term" value="P:monoatomic ion transport"/>
    <property type="evidence" value="ECO:0007669"/>
    <property type="project" value="UniProtKB-KW"/>
</dbReference>
<dbReference type="PANTHER" id="PTHR43298">
    <property type="entry name" value="MULTIDRUG RESISTANCE PROTEIN NORM-RELATED"/>
    <property type="match status" value="1"/>
</dbReference>
<feature type="transmembrane region" description="Helical" evidence="10">
    <location>
        <begin position="202"/>
        <end position="226"/>
    </location>
</feature>
<dbReference type="NCBIfam" id="TIGR00797">
    <property type="entry name" value="matE"/>
    <property type="match status" value="1"/>
</dbReference>
<accession>A0A9D2GUK6</accession>
<evidence type="ECO:0000256" key="2">
    <source>
        <dbReference type="ARBA" id="ARBA00022448"/>
    </source>
</evidence>
<organism evidence="11 12">
    <name type="scientific">Candidatus Mucispirillum faecigallinarum</name>
    <dbReference type="NCBI Taxonomy" id="2838699"/>
    <lineage>
        <taxon>Bacteria</taxon>
        <taxon>Pseudomonadati</taxon>
        <taxon>Deferribacterota</taxon>
        <taxon>Deferribacteres</taxon>
        <taxon>Deferribacterales</taxon>
        <taxon>Mucispirillaceae</taxon>
        <taxon>Mucispirillum</taxon>
    </lineage>
</organism>
<proteinExistence type="predicted"/>
<dbReference type="GO" id="GO:0005886">
    <property type="term" value="C:plasma membrane"/>
    <property type="evidence" value="ECO:0007669"/>
    <property type="project" value="UniProtKB-SubCell"/>
</dbReference>
<comment type="subcellular location">
    <subcellularLocation>
        <location evidence="1">Cell membrane</location>
        <topology evidence="1">Multi-pass membrane protein</topology>
    </subcellularLocation>
</comment>
<keyword evidence="6 10" id="KW-1133">Transmembrane helix</keyword>
<feature type="transmembrane region" description="Helical" evidence="10">
    <location>
        <begin position="105"/>
        <end position="126"/>
    </location>
</feature>
<keyword evidence="2" id="KW-0813">Transport</keyword>
<dbReference type="AlphaFoldDB" id="A0A9D2GUK6"/>
<dbReference type="EMBL" id="DXAQ01000053">
    <property type="protein sequence ID" value="HIZ88990.1"/>
    <property type="molecule type" value="Genomic_DNA"/>
</dbReference>
<dbReference type="Pfam" id="PF01554">
    <property type="entry name" value="MatE"/>
    <property type="match status" value="2"/>
</dbReference>
<reference evidence="11" key="2">
    <citation type="submission" date="2021-04" db="EMBL/GenBank/DDBJ databases">
        <authorList>
            <person name="Gilroy R."/>
        </authorList>
    </citation>
    <scope>NUCLEOTIDE SEQUENCE</scope>
    <source>
        <strain evidence="11">ChiW4-1371</strain>
    </source>
</reference>
<keyword evidence="7" id="KW-0406">Ion transport</keyword>
<dbReference type="PANTHER" id="PTHR43298:SF2">
    <property type="entry name" value="FMN_FAD EXPORTER YEEO-RELATED"/>
    <property type="match status" value="1"/>
</dbReference>
<name>A0A9D2GUK6_9BACT</name>
<dbReference type="InterPro" id="IPR002528">
    <property type="entry name" value="MATE_fam"/>
</dbReference>
<dbReference type="GO" id="GO:0015297">
    <property type="term" value="F:antiporter activity"/>
    <property type="evidence" value="ECO:0007669"/>
    <property type="project" value="UniProtKB-KW"/>
</dbReference>
<evidence type="ECO:0000256" key="7">
    <source>
        <dbReference type="ARBA" id="ARBA00023065"/>
    </source>
</evidence>
<keyword evidence="4" id="KW-1003">Cell membrane</keyword>
<evidence type="ECO:0000256" key="1">
    <source>
        <dbReference type="ARBA" id="ARBA00004651"/>
    </source>
</evidence>
<feature type="transmembrane region" description="Helical" evidence="10">
    <location>
        <begin position="246"/>
        <end position="271"/>
    </location>
</feature>
<evidence type="ECO:0000313" key="11">
    <source>
        <dbReference type="EMBL" id="HIZ88990.1"/>
    </source>
</evidence>
<keyword evidence="3" id="KW-0050">Antiport</keyword>
<evidence type="ECO:0000256" key="4">
    <source>
        <dbReference type="ARBA" id="ARBA00022475"/>
    </source>
</evidence>
<dbReference type="PIRSF" id="PIRSF006603">
    <property type="entry name" value="DinF"/>
    <property type="match status" value="1"/>
</dbReference>
<feature type="transmembrane region" description="Helical" evidence="10">
    <location>
        <begin position="73"/>
        <end position="93"/>
    </location>
</feature>
<dbReference type="GO" id="GO:0042910">
    <property type="term" value="F:xenobiotic transmembrane transporter activity"/>
    <property type="evidence" value="ECO:0007669"/>
    <property type="project" value="InterPro"/>
</dbReference>
<evidence type="ECO:0000313" key="12">
    <source>
        <dbReference type="Proteomes" id="UP000824176"/>
    </source>
</evidence>
<sequence length="455" mass="50083">MMLQENNSFVKKKIIEPVKNLLPLMKTSWKMSWPIMVMMVFEFFMSMTDIYIAGRFGEAVKAATGLASQVYSFFIMTGHALTIGAVSVLSRLFTSDDKEKFRSAVFTSVISAFSFGVVICIIGVTFSSKIATLLNAPEEVKGYASSLIKIYFLGIIFHMTLINMNGVLRSCKRVTVTMGVMVFAAVLNIILVLYFYNFTDLGFQGIAISTAVSITSASIINMVIMFRIISKTYIFSLPILKQILSIGWPGGIVSLSWQLGGTALYAVLGMLSYNSVEIMAAYATGLRIESAIFMPAFAFNMANAVIVGNLMGEKKYNEAYKSGLTTAFISVSVVTVMIVVIVLNARSIAELLEPNPVVVNEIVKYIYICMIAEPFIALNLAMTGALNGAGDTKAVMFYAMLNVWVLRLPLAYILGIALGFHAAGIWWALNSGFFLQSALSTRRFISKKWQKIEII</sequence>
<feature type="transmembrane region" description="Helical" evidence="10">
    <location>
        <begin position="410"/>
        <end position="429"/>
    </location>
</feature>
<evidence type="ECO:0000256" key="8">
    <source>
        <dbReference type="ARBA" id="ARBA00023136"/>
    </source>
</evidence>
<protein>
    <recommendedName>
        <fullName evidence="9">Multidrug-efflux transporter</fullName>
    </recommendedName>
</protein>
<gene>
    <name evidence="11" type="ORF">H9804_03515</name>
</gene>
<keyword evidence="5 10" id="KW-0812">Transmembrane</keyword>
<comment type="caution">
    <text evidence="11">The sequence shown here is derived from an EMBL/GenBank/DDBJ whole genome shotgun (WGS) entry which is preliminary data.</text>
</comment>
<evidence type="ECO:0000256" key="5">
    <source>
        <dbReference type="ARBA" id="ARBA00022692"/>
    </source>
</evidence>
<evidence type="ECO:0000256" key="6">
    <source>
        <dbReference type="ARBA" id="ARBA00022989"/>
    </source>
</evidence>
<evidence type="ECO:0000256" key="10">
    <source>
        <dbReference type="SAM" id="Phobius"/>
    </source>
</evidence>
<keyword evidence="8 10" id="KW-0472">Membrane</keyword>
<reference evidence="11" key="1">
    <citation type="journal article" date="2021" name="PeerJ">
        <title>Extensive microbial diversity within the chicken gut microbiome revealed by metagenomics and culture.</title>
        <authorList>
            <person name="Gilroy R."/>
            <person name="Ravi A."/>
            <person name="Getino M."/>
            <person name="Pursley I."/>
            <person name="Horton D.L."/>
            <person name="Alikhan N.F."/>
            <person name="Baker D."/>
            <person name="Gharbi K."/>
            <person name="Hall N."/>
            <person name="Watson M."/>
            <person name="Adriaenssens E.M."/>
            <person name="Foster-Nyarko E."/>
            <person name="Jarju S."/>
            <person name="Secka A."/>
            <person name="Antonio M."/>
            <person name="Oren A."/>
            <person name="Chaudhuri R.R."/>
            <person name="La Ragione R."/>
            <person name="Hildebrand F."/>
            <person name="Pallen M.J."/>
        </authorList>
    </citation>
    <scope>NUCLEOTIDE SEQUENCE</scope>
    <source>
        <strain evidence="11">ChiW4-1371</strain>
    </source>
</reference>
<evidence type="ECO:0000256" key="9">
    <source>
        <dbReference type="ARBA" id="ARBA00031636"/>
    </source>
</evidence>
<dbReference type="InterPro" id="IPR048279">
    <property type="entry name" value="MdtK-like"/>
</dbReference>
<dbReference type="Proteomes" id="UP000824176">
    <property type="component" value="Unassembled WGS sequence"/>
</dbReference>